<feature type="domain" description="Zinc finger/thioredoxin putative" evidence="2">
    <location>
        <begin position="8"/>
        <end position="39"/>
    </location>
</feature>
<dbReference type="NCBIfam" id="TIGR02098">
    <property type="entry name" value="MJ0042_CXXC"/>
    <property type="match status" value="1"/>
</dbReference>
<evidence type="ECO:0000259" key="2">
    <source>
        <dbReference type="Pfam" id="PF13717"/>
    </source>
</evidence>
<feature type="transmembrane region" description="Helical" evidence="1">
    <location>
        <begin position="146"/>
        <end position="167"/>
    </location>
</feature>
<dbReference type="EMBL" id="RAXZ01000002">
    <property type="protein sequence ID" value="RKG55199.1"/>
    <property type="molecule type" value="Genomic_DNA"/>
</dbReference>
<dbReference type="Pfam" id="PF13717">
    <property type="entry name" value="Zn_ribbon_4"/>
    <property type="match status" value="1"/>
</dbReference>
<comment type="caution">
    <text evidence="3">The sequence shown here is derived from an EMBL/GenBank/DDBJ whole genome shotgun (WGS) entry which is preliminary data.</text>
</comment>
<dbReference type="InterPro" id="IPR021834">
    <property type="entry name" value="DUF3426"/>
</dbReference>
<name>A0A3A8G9D4_9GAMM</name>
<dbReference type="RefSeq" id="WP_120366729.1">
    <property type="nucleotide sequence ID" value="NZ_RAXZ01000002.1"/>
</dbReference>
<evidence type="ECO:0000313" key="4">
    <source>
        <dbReference type="Proteomes" id="UP000281084"/>
    </source>
</evidence>
<evidence type="ECO:0000256" key="1">
    <source>
        <dbReference type="SAM" id="Phobius"/>
    </source>
</evidence>
<keyword evidence="1" id="KW-1133">Transmembrane helix</keyword>
<keyword evidence="1" id="KW-0812">Transmembrane</keyword>
<sequence>MSNKQTFCPSCSTTYRISVAQLTISQGMVCCAKCSHTFNALSHLVDVQSDNVQMFNAVEKKPAPISAEPIDVAQINLEADQAEIATKIYSNSLLAIFDQKVENSNIDLRTYLNNLNYFSTDPIGNFPALNWSENTEVEKKRSVLSYIGWTTVNVLLFSVLLFQFFWFNPQYLKNSPIMSSAFNGICEVFTCSKLEEHYNLVNLKKVRVKADGEDQVLFRGEIVNHHTRSLLLPIIRVELKHNGQEFAVYNIQPKDYLTDSLTGIQRIPSNTPYNFNFKLSHARKSFDSYTLEIIRP</sequence>
<protein>
    <submittedName>
        <fullName evidence="3">DUF3426 domain-containing protein</fullName>
    </submittedName>
</protein>
<reference evidence="3 4" key="1">
    <citation type="submission" date="2018-09" db="EMBL/GenBank/DDBJ databases">
        <title>The draft genome of Acinetobacter spp. strains.</title>
        <authorList>
            <person name="Qin J."/>
            <person name="Feng Y."/>
            <person name="Zong Z."/>
        </authorList>
    </citation>
    <scope>NUCLEOTIDE SEQUENCE [LARGE SCALE GENOMIC DNA]</scope>
    <source>
        <strain evidence="3 4">WCHAc060002</strain>
    </source>
</reference>
<accession>A0A3A8G9D4</accession>
<evidence type="ECO:0000313" key="3">
    <source>
        <dbReference type="EMBL" id="RKG55199.1"/>
    </source>
</evidence>
<organism evidence="3 4">
    <name type="scientific">Acinetobacter cumulans</name>
    <dbReference type="NCBI Taxonomy" id="2136182"/>
    <lineage>
        <taxon>Bacteria</taxon>
        <taxon>Pseudomonadati</taxon>
        <taxon>Pseudomonadota</taxon>
        <taxon>Gammaproteobacteria</taxon>
        <taxon>Moraxellales</taxon>
        <taxon>Moraxellaceae</taxon>
        <taxon>Acinetobacter</taxon>
    </lineage>
</organism>
<keyword evidence="1" id="KW-0472">Membrane</keyword>
<dbReference type="Pfam" id="PF11906">
    <property type="entry name" value="DUF3426"/>
    <property type="match status" value="1"/>
</dbReference>
<dbReference type="AlphaFoldDB" id="A0A3A8G9D4"/>
<gene>
    <name evidence="3" type="ORF">D7V64_02460</name>
</gene>
<proteinExistence type="predicted"/>
<dbReference type="InterPro" id="IPR011723">
    <property type="entry name" value="Znf/thioredoxin_put"/>
</dbReference>
<dbReference type="Proteomes" id="UP000281084">
    <property type="component" value="Unassembled WGS sequence"/>
</dbReference>